<proteinExistence type="predicted"/>
<dbReference type="Proteomes" id="UP000249610">
    <property type="component" value="Unassembled WGS sequence"/>
</dbReference>
<dbReference type="InterPro" id="IPR010982">
    <property type="entry name" value="Lambda_DNA-bd_dom_sf"/>
</dbReference>
<sequence>MYSNNNQLLKSLLSEIDPLEQSKVDTKMDVAARIAIAMESKDWHNQDLQKAMRTSLLQIRKWLSGTYNFTLDSLVQLEEVLDIKLLNKSL</sequence>
<organism evidence="2 3">
    <name type="scientific">Algoriphagus yeomjeoni</name>
    <dbReference type="NCBI Taxonomy" id="291403"/>
    <lineage>
        <taxon>Bacteria</taxon>
        <taxon>Pseudomonadati</taxon>
        <taxon>Bacteroidota</taxon>
        <taxon>Cytophagia</taxon>
        <taxon>Cytophagales</taxon>
        <taxon>Cyclobacteriaceae</taxon>
        <taxon>Algoriphagus</taxon>
    </lineage>
</organism>
<dbReference type="Pfam" id="PF01381">
    <property type="entry name" value="HTH_3"/>
    <property type="match status" value="1"/>
</dbReference>
<evidence type="ECO:0000313" key="3">
    <source>
        <dbReference type="Proteomes" id="UP000249610"/>
    </source>
</evidence>
<reference evidence="2 3" key="1">
    <citation type="submission" date="2018-06" db="EMBL/GenBank/DDBJ databases">
        <title>Genomic Encyclopedia of Archaeal and Bacterial Type Strains, Phase II (KMG-II): from individual species to whole genera.</title>
        <authorList>
            <person name="Goeker M."/>
        </authorList>
    </citation>
    <scope>NUCLEOTIDE SEQUENCE [LARGE SCALE GENOMIC DNA]</scope>
    <source>
        <strain evidence="2 3">DSM 23446</strain>
    </source>
</reference>
<evidence type="ECO:0000313" key="2">
    <source>
        <dbReference type="EMBL" id="RAI86804.1"/>
    </source>
</evidence>
<accession>A0A327P6V3</accession>
<dbReference type="EMBL" id="QLLK01000010">
    <property type="protein sequence ID" value="RAI86804.1"/>
    <property type="molecule type" value="Genomic_DNA"/>
</dbReference>
<name>A0A327P6V3_9BACT</name>
<dbReference type="GO" id="GO:0003677">
    <property type="term" value="F:DNA binding"/>
    <property type="evidence" value="ECO:0007669"/>
    <property type="project" value="InterPro"/>
</dbReference>
<comment type="caution">
    <text evidence="2">The sequence shown here is derived from an EMBL/GenBank/DDBJ whole genome shotgun (WGS) entry which is preliminary data.</text>
</comment>
<evidence type="ECO:0000259" key="1">
    <source>
        <dbReference type="Pfam" id="PF01381"/>
    </source>
</evidence>
<dbReference type="InterPro" id="IPR001387">
    <property type="entry name" value="Cro/C1-type_HTH"/>
</dbReference>
<feature type="domain" description="HTH cro/C1-type" evidence="1">
    <location>
        <begin position="35"/>
        <end position="85"/>
    </location>
</feature>
<keyword evidence="3" id="KW-1185">Reference proteome</keyword>
<protein>
    <recommendedName>
        <fullName evidence="1">HTH cro/C1-type domain-containing protein</fullName>
    </recommendedName>
</protein>
<gene>
    <name evidence="2" type="ORF">LV83_03361</name>
</gene>
<dbReference type="RefSeq" id="WP_111612687.1">
    <property type="nucleotide sequence ID" value="NZ_QLLK01000010.1"/>
</dbReference>
<dbReference type="SUPFAM" id="SSF47413">
    <property type="entry name" value="lambda repressor-like DNA-binding domains"/>
    <property type="match status" value="1"/>
</dbReference>
<dbReference type="Gene3D" id="1.10.260.40">
    <property type="entry name" value="lambda repressor-like DNA-binding domains"/>
    <property type="match status" value="1"/>
</dbReference>
<dbReference type="OrthoDB" id="770730at2"/>
<dbReference type="AlphaFoldDB" id="A0A327P6V3"/>